<protein>
    <submittedName>
        <fullName evidence="1">Uncharacterized protein</fullName>
    </submittedName>
</protein>
<name>A0ABV1A9Y6_9TELE</name>
<evidence type="ECO:0000313" key="1">
    <source>
        <dbReference type="EMBL" id="MEQ2314974.1"/>
    </source>
</evidence>
<gene>
    <name evidence="1" type="ORF">AMECASPLE_017410</name>
</gene>
<reference evidence="1 2" key="1">
    <citation type="submission" date="2021-06" db="EMBL/GenBank/DDBJ databases">
        <authorList>
            <person name="Palmer J.M."/>
        </authorList>
    </citation>
    <scope>NUCLEOTIDE SEQUENCE [LARGE SCALE GENOMIC DNA]</scope>
    <source>
        <strain evidence="1 2">AS_MEX2019</strain>
        <tissue evidence="1">Muscle</tissue>
    </source>
</reference>
<evidence type="ECO:0000313" key="2">
    <source>
        <dbReference type="Proteomes" id="UP001469553"/>
    </source>
</evidence>
<dbReference type="EMBL" id="JAHRIP010085944">
    <property type="protein sequence ID" value="MEQ2314974.1"/>
    <property type="molecule type" value="Genomic_DNA"/>
</dbReference>
<keyword evidence="2" id="KW-1185">Reference proteome</keyword>
<organism evidence="1 2">
    <name type="scientific">Ameca splendens</name>
    <dbReference type="NCBI Taxonomy" id="208324"/>
    <lineage>
        <taxon>Eukaryota</taxon>
        <taxon>Metazoa</taxon>
        <taxon>Chordata</taxon>
        <taxon>Craniata</taxon>
        <taxon>Vertebrata</taxon>
        <taxon>Euteleostomi</taxon>
        <taxon>Actinopterygii</taxon>
        <taxon>Neopterygii</taxon>
        <taxon>Teleostei</taxon>
        <taxon>Neoteleostei</taxon>
        <taxon>Acanthomorphata</taxon>
        <taxon>Ovalentaria</taxon>
        <taxon>Atherinomorphae</taxon>
        <taxon>Cyprinodontiformes</taxon>
        <taxon>Goodeidae</taxon>
        <taxon>Ameca</taxon>
    </lineage>
</organism>
<comment type="caution">
    <text evidence="1">The sequence shown here is derived from an EMBL/GenBank/DDBJ whole genome shotgun (WGS) entry which is preliminary data.</text>
</comment>
<sequence>MYLDLPSSSSTIRSAGNFSQLKCWSSFPHHYSLKFTLSTVSHYTAHPVHPPTKQPLCSSRKLLAHILKSSVQGPKVIPLQVPLFQRHSYLNRIRRRASMNQNIHQGFSLFRFSLEIGRSYINFTPAVELDFPDCQRELQCIPFQSQVYMHNYGHAFYIHMGI</sequence>
<dbReference type="Proteomes" id="UP001469553">
    <property type="component" value="Unassembled WGS sequence"/>
</dbReference>
<accession>A0ABV1A9Y6</accession>
<proteinExistence type="predicted"/>